<feature type="domain" description="Cell envelope-related transcriptional attenuator" evidence="4">
    <location>
        <begin position="131"/>
        <end position="301"/>
    </location>
</feature>
<keyword evidence="3" id="KW-0472">Membrane</keyword>
<evidence type="ECO:0000256" key="1">
    <source>
        <dbReference type="ARBA" id="ARBA00006068"/>
    </source>
</evidence>
<accession>A0AAU8G1A3</accession>
<proteinExistence type="inferred from homology"/>
<dbReference type="PANTHER" id="PTHR33392:SF6">
    <property type="entry name" value="POLYISOPRENYL-TEICHOIC ACID--PEPTIDOGLYCAN TEICHOIC ACID TRANSFERASE TAGU"/>
    <property type="match status" value="1"/>
</dbReference>
<comment type="similarity">
    <text evidence="1">Belongs to the LytR/CpsA/Psr (LCP) family.</text>
</comment>
<evidence type="ECO:0000256" key="2">
    <source>
        <dbReference type="SAM" id="MobiDB-lite"/>
    </source>
</evidence>
<evidence type="ECO:0000256" key="3">
    <source>
        <dbReference type="SAM" id="Phobius"/>
    </source>
</evidence>
<dbReference type="InterPro" id="IPR050922">
    <property type="entry name" value="LytR/CpsA/Psr_CW_biosynth"/>
</dbReference>
<dbReference type="InterPro" id="IPR004474">
    <property type="entry name" value="LytR_CpsA_psr"/>
</dbReference>
<keyword evidence="3" id="KW-0812">Transmembrane</keyword>
<protein>
    <submittedName>
        <fullName evidence="5">LCP family protein</fullName>
    </submittedName>
</protein>
<gene>
    <name evidence="5" type="ORF">ABRQ22_20635</name>
</gene>
<feature type="transmembrane region" description="Helical" evidence="3">
    <location>
        <begin position="49"/>
        <end position="70"/>
    </location>
</feature>
<reference evidence="5" key="1">
    <citation type="submission" date="2024-06" db="EMBL/GenBank/DDBJ databases">
        <title>Complete genome sequence of the cellulolytic actinobacterium, Cellulosimicrobium ES-005.</title>
        <authorList>
            <person name="Matthews C.T."/>
            <person name="Underwood K.D."/>
            <person name="Ghanchi K.M."/>
            <person name="Fields S.D."/>
            <person name="Gardner S.G."/>
        </authorList>
    </citation>
    <scope>NUCLEOTIDE SEQUENCE</scope>
    <source>
        <strain evidence="5">ES-005</strain>
    </source>
</reference>
<evidence type="ECO:0000259" key="4">
    <source>
        <dbReference type="Pfam" id="PF03816"/>
    </source>
</evidence>
<keyword evidence="3" id="KW-1133">Transmembrane helix</keyword>
<feature type="region of interest" description="Disordered" evidence="2">
    <location>
        <begin position="383"/>
        <end position="455"/>
    </location>
</feature>
<feature type="compositionally biased region" description="Low complexity" evidence="2">
    <location>
        <begin position="401"/>
        <end position="442"/>
    </location>
</feature>
<name>A0AAU8G1A3_9MICO</name>
<organism evidence="5">
    <name type="scientific">Cellulosimicrobium sp. ES-005</name>
    <dbReference type="NCBI Taxonomy" id="3163031"/>
    <lineage>
        <taxon>Bacteria</taxon>
        <taxon>Bacillati</taxon>
        <taxon>Actinomycetota</taxon>
        <taxon>Actinomycetes</taxon>
        <taxon>Micrococcales</taxon>
        <taxon>Promicromonosporaceae</taxon>
        <taxon>Cellulosimicrobium</taxon>
    </lineage>
</organism>
<dbReference type="NCBIfam" id="TIGR00350">
    <property type="entry name" value="lytR_cpsA_psr"/>
    <property type="match status" value="1"/>
</dbReference>
<dbReference type="Gene3D" id="3.40.630.190">
    <property type="entry name" value="LCP protein"/>
    <property type="match status" value="1"/>
</dbReference>
<feature type="region of interest" description="Disordered" evidence="2">
    <location>
        <begin position="1"/>
        <end position="37"/>
    </location>
</feature>
<dbReference type="EMBL" id="CP159290">
    <property type="protein sequence ID" value="XCH29935.1"/>
    <property type="molecule type" value="Genomic_DNA"/>
</dbReference>
<feature type="compositionally biased region" description="Low complexity" evidence="2">
    <location>
        <begin position="1"/>
        <end position="24"/>
    </location>
</feature>
<dbReference type="AlphaFoldDB" id="A0AAU8G1A3"/>
<dbReference type="Pfam" id="PF03816">
    <property type="entry name" value="LytR_cpsA_psr"/>
    <property type="match status" value="1"/>
</dbReference>
<sequence length="455" mass="47173">MPTTAPASSSPRSRPRATPTTPSRKGGEDKPSGGPHHARALRTHRVARAVGLVLTGALVFVAVGAGAVYLDLKSKITVSDVSGLVVGGPTVEPPKDPSDPFAGKSLNILVMGTDYRDAENAAIAGEEEGMRSDTTFIVHVSGDRTRMEVVSIPRDSLVDLPACNLPDGSMSGPRRNTMFNEAFQIGSGGVDDMTYAAACTITAVQDLTGVPITNHVVVKMTGVIGVVDAINGVTMCFPEPVKESPRYGTLDLPAGEYTLNGHEAISFLRARHGTGMGLEMGSDLTRIARQQAFIDSAVRELLSQNIITNSPQLYGVIEAVLGSISADPTIADPTALAGLAFSLRAIKPSEVVFTQVPVVEAASDRNRVEWTSEADAIWQRLIDDAPPPGHEAVADPRDDATAPAGGTTDPGTGTDPGATDPGATDPGAGTTDPGTTDPGTTPETPVEELQPGVCG</sequence>
<evidence type="ECO:0000313" key="5">
    <source>
        <dbReference type="EMBL" id="XCH29935.1"/>
    </source>
</evidence>
<dbReference type="PANTHER" id="PTHR33392">
    <property type="entry name" value="POLYISOPRENYL-TEICHOIC ACID--PEPTIDOGLYCAN TEICHOIC ACID TRANSFERASE TAGU"/>
    <property type="match status" value="1"/>
</dbReference>
<dbReference type="RefSeq" id="WP_253051132.1">
    <property type="nucleotide sequence ID" value="NZ_CP159290.1"/>
</dbReference>